<evidence type="ECO:0000256" key="4">
    <source>
        <dbReference type="ARBA" id="ARBA00022801"/>
    </source>
</evidence>
<evidence type="ECO:0000256" key="2">
    <source>
        <dbReference type="ARBA" id="ARBA00022670"/>
    </source>
</evidence>
<gene>
    <name evidence="9" type="ORF">FFA01_19060</name>
</gene>
<evidence type="ECO:0000256" key="3">
    <source>
        <dbReference type="ARBA" id="ARBA00022763"/>
    </source>
</evidence>
<dbReference type="EMBL" id="BJUV01000017">
    <property type="protein sequence ID" value="GEK83597.1"/>
    <property type="molecule type" value="Genomic_DNA"/>
</dbReference>
<keyword evidence="2 8" id="KW-0645">Protease</keyword>
<evidence type="ECO:0000256" key="8">
    <source>
        <dbReference type="RuleBase" id="RU364100"/>
    </source>
</evidence>
<dbReference type="Gene3D" id="3.90.1680.10">
    <property type="entry name" value="SOS response associated peptidase-like"/>
    <property type="match status" value="1"/>
</dbReference>
<evidence type="ECO:0000256" key="5">
    <source>
        <dbReference type="ARBA" id="ARBA00023124"/>
    </source>
</evidence>
<dbReference type="PANTHER" id="PTHR13604:SF0">
    <property type="entry name" value="ABASIC SITE PROCESSING PROTEIN HMCES"/>
    <property type="match status" value="1"/>
</dbReference>
<name>A0ABQ0UQ53_9MICO</name>
<evidence type="ECO:0000256" key="6">
    <source>
        <dbReference type="ARBA" id="ARBA00023125"/>
    </source>
</evidence>
<keyword evidence="5" id="KW-0190">Covalent protein-DNA linkage</keyword>
<evidence type="ECO:0000313" key="10">
    <source>
        <dbReference type="Proteomes" id="UP000321154"/>
    </source>
</evidence>
<dbReference type="InterPro" id="IPR003738">
    <property type="entry name" value="SRAP"/>
</dbReference>
<keyword evidence="6" id="KW-0238">DNA-binding</keyword>
<reference evidence="9 10" key="1">
    <citation type="submission" date="2019-07" db="EMBL/GenBank/DDBJ databases">
        <title>Whole genome shotgun sequence of Frigoribacterium faeni NBRC 103066.</title>
        <authorList>
            <person name="Hosoyama A."/>
            <person name="Uohara A."/>
            <person name="Ohji S."/>
            <person name="Ichikawa N."/>
        </authorList>
    </citation>
    <scope>NUCLEOTIDE SEQUENCE [LARGE SCALE GENOMIC DNA]</scope>
    <source>
        <strain evidence="9 10">NBRC 103066</strain>
    </source>
</reference>
<sequence>MDMCGRYVIARATSDLLPSLLDGLGPLPDDFNVAPTTRVPVVRERHGRRELPLVRWGLVPSWYPDLKRRPQPINARIETVATSGMFRRPFAQARCIVPAAGYYEWVVTETGKQPHFIHQPDAGLAMAAVASAWPDPTKADDDPDRWVATMSIITRDAHVAPGEVHDRMPACLTPDSYDDWLGDHLGSDELLDRDSHEIAHDLVHYEVSRDANSVRNNGPHLIDPLP</sequence>
<dbReference type="SUPFAM" id="SSF143081">
    <property type="entry name" value="BB1717-like"/>
    <property type="match status" value="1"/>
</dbReference>
<dbReference type="Pfam" id="PF02586">
    <property type="entry name" value="SRAP"/>
    <property type="match status" value="1"/>
</dbReference>
<keyword evidence="10" id="KW-1185">Reference proteome</keyword>
<organism evidence="9 10">
    <name type="scientific">Frigoribacterium faeni</name>
    <dbReference type="NCBI Taxonomy" id="145483"/>
    <lineage>
        <taxon>Bacteria</taxon>
        <taxon>Bacillati</taxon>
        <taxon>Actinomycetota</taxon>
        <taxon>Actinomycetes</taxon>
        <taxon>Micrococcales</taxon>
        <taxon>Microbacteriaceae</taxon>
        <taxon>Frigoribacterium</taxon>
    </lineage>
</organism>
<protein>
    <recommendedName>
        <fullName evidence="8">Abasic site processing protein</fullName>
        <ecNumber evidence="8">3.4.-.-</ecNumber>
    </recommendedName>
</protein>
<dbReference type="Proteomes" id="UP000321154">
    <property type="component" value="Unassembled WGS sequence"/>
</dbReference>
<dbReference type="InterPro" id="IPR036590">
    <property type="entry name" value="SRAP-like"/>
</dbReference>
<evidence type="ECO:0000313" key="9">
    <source>
        <dbReference type="EMBL" id="GEK83597.1"/>
    </source>
</evidence>
<comment type="caution">
    <text evidence="9">The sequence shown here is derived from an EMBL/GenBank/DDBJ whole genome shotgun (WGS) entry which is preliminary data.</text>
</comment>
<comment type="similarity">
    <text evidence="1 8">Belongs to the SOS response-associated peptidase family.</text>
</comment>
<evidence type="ECO:0000256" key="7">
    <source>
        <dbReference type="ARBA" id="ARBA00023239"/>
    </source>
</evidence>
<keyword evidence="4 8" id="KW-0378">Hydrolase</keyword>
<evidence type="ECO:0000256" key="1">
    <source>
        <dbReference type="ARBA" id="ARBA00008136"/>
    </source>
</evidence>
<keyword evidence="7" id="KW-0456">Lyase</keyword>
<dbReference type="PANTHER" id="PTHR13604">
    <property type="entry name" value="DC12-RELATED"/>
    <property type="match status" value="1"/>
</dbReference>
<proteinExistence type="inferred from homology"/>
<dbReference type="EC" id="3.4.-.-" evidence="8"/>
<keyword evidence="3" id="KW-0227">DNA damage</keyword>
<accession>A0ABQ0UQ53</accession>